<dbReference type="RefSeq" id="WP_111439897.1">
    <property type="nucleotide sequence ID" value="NZ_QKZI01000005.1"/>
</dbReference>
<dbReference type="OrthoDB" id="9792074at2"/>
<dbReference type="PANTHER" id="PTHR34385">
    <property type="entry name" value="D-ALANYL-D-ALANINE CARBOXYPEPTIDASE"/>
    <property type="match status" value="1"/>
</dbReference>
<keyword evidence="3" id="KW-0121">Carboxypeptidase</keyword>
<keyword evidence="3" id="KW-0378">Hydrolase</keyword>
<keyword evidence="1" id="KW-1133">Transmembrane helix</keyword>
<dbReference type="GO" id="GO:0006508">
    <property type="term" value="P:proteolysis"/>
    <property type="evidence" value="ECO:0007669"/>
    <property type="project" value="InterPro"/>
</dbReference>
<dbReference type="Proteomes" id="UP000248646">
    <property type="component" value="Unassembled WGS sequence"/>
</dbReference>
<reference evidence="3 4" key="1">
    <citation type="submission" date="2018-06" db="EMBL/GenBank/DDBJ databases">
        <title>Genomic Encyclopedia of Type Strains, Phase IV (KMG-IV): sequencing the most valuable type-strain genomes for metagenomic binning, comparative biology and taxonomic classification.</title>
        <authorList>
            <person name="Goeker M."/>
        </authorList>
    </citation>
    <scope>NUCLEOTIDE SEQUENCE [LARGE SCALE GENOMIC DNA]</scope>
    <source>
        <strain evidence="3 4">DSM 5</strain>
    </source>
</reference>
<sequence length="301" mass="33907">MQSRYDLSKKKNQKKWQYVISGSLASLLIAGIVLWVGMNDWDIDKSIDEVRGIINPKQADLEPNQIETSDNVQEKDTAAVEEPVQEAPVKEVPVKEVPEVDMSGAKGYVGHETLPAEPTMVQGILVASKQYPLPSTYAPGESKEARASFSEMAAEAKLSGYELVAFSTYRSFDYQSQLYERYVSNDGQEAADRYSARPGYSEHQTGLAFDIGEELFEEHFASESFGETEAGKWVAANAAKYGFIMRYPKGKEKITGYMYEPWHFRYIGVEQAGKVYESKLTLEEYLNLQFRKAEAPITDHE</sequence>
<dbReference type="InterPro" id="IPR058193">
    <property type="entry name" value="VanY/YodJ_core_dom"/>
</dbReference>
<comment type="caution">
    <text evidence="3">The sequence shown here is derived from an EMBL/GenBank/DDBJ whole genome shotgun (WGS) entry which is preliminary data.</text>
</comment>
<feature type="transmembrane region" description="Helical" evidence="1">
    <location>
        <begin position="16"/>
        <end position="38"/>
    </location>
</feature>
<keyword evidence="1" id="KW-0812">Transmembrane</keyword>
<proteinExistence type="predicted"/>
<protein>
    <submittedName>
        <fullName evidence="3">D-alanyl-D-alanine carboxypeptidase</fullName>
    </submittedName>
</protein>
<organism evidence="3 4">
    <name type="scientific">Psychrobacillus insolitus</name>
    <dbReference type="NCBI Taxonomy" id="1461"/>
    <lineage>
        <taxon>Bacteria</taxon>
        <taxon>Bacillati</taxon>
        <taxon>Bacillota</taxon>
        <taxon>Bacilli</taxon>
        <taxon>Bacillales</taxon>
        <taxon>Bacillaceae</taxon>
        <taxon>Psychrobacillus</taxon>
    </lineage>
</organism>
<evidence type="ECO:0000313" key="3">
    <source>
        <dbReference type="EMBL" id="PZX03850.1"/>
    </source>
</evidence>
<dbReference type="AlphaFoldDB" id="A0A2W7MGJ1"/>
<dbReference type="PANTHER" id="PTHR34385:SF1">
    <property type="entry name" value="PEPTIDOGLYCAN L-ALANYL-D-GLUTAMATE ENDOPEPTIDASE CWLK"/>
    <property type="match status" value="1"/>
</dbReference>
<keyword evidence="1" id="KW-0472">Membrane</keyword>
<dbReference type="EMBL" id="QKZI01000005">
    <property type="protein sequence ID" value="PZX03850.1"/>
    <property type="molecule type" value="Genomic_DNA"/>
</dbReference>
<accession>A0A2W7MGJ1</accession>
<gene>
    <name evidence="3" type="ORF">C7437_10547</name>
</gene>
<name>A0A2W7MGJ1_9BACI</name>
<evidence type="ECO:0000256" key="1">
    <source>
        <dbReference type="SAM" id="Phobius"/>
    </source>
</evidence>
<dbReference type="CDD" id="cd14852">
    <property type="entry name" value="LD-carboxypeptidase"/>
    <property type="match status" value="1"/>
</dbReference>
<feature type="domain" description="D-alanyl-D-alanine carboxypeptidase-like core" evidence="2">
    <location>
        <begin position="143"/>
        <end position="268"/>
    </location>
</feature>
<dbReference type="Gene3D" id="3.30.1380.10">
    <property type="match status" value="1"/>
</dbReference>
<dbReference type="InterPro" id="IPR003709">
    <property type="entry name" value="VanY-like_core_dom"/>
</dbReference>
<keyword evidence="4" id="KW-1185">Reference proteome</keyword>
<evidence type="ECO:0000313" key="4">
    <source>
        <dbReference type="Proteomes" id="UP000248646"/>
    </source>
</evidence>
<dbReference type="InterPro" id="IPR052179">
    <property type="entry name" value="DD-CPase-like"/>
</dbReference>
<keyword evidence="3" id="KW-0645">Protease</keyword>
<evidence type="ECO:0000259" key="2">
    <source>
        <dbReference type="Pfam" id="PF02557"/>
    </source>
</evidence>
<dbReference type="InterPro" id="IPR009045">
    <property type="entry name" value="Zn_M74/Hedgehog-like"/>
</dbReference>
<dbReference type="SUPFAM" id="SSF55166">
    <property type="entry name" value="Hedgehog/DD-peptidase"/>
    <property type="match status" value="1"/>
</dbReference>
<dbReference type="GO" id="GO:0004180">
    <property type="term" value="F:carboxypeptidase activity"/>
    <property type="evidence" value="ECO:0007669"/>
    <property type="project" value="UniProtKB-KW"/>
</dbReference>
<dbReference type="Pfam" id="PF02557">
    <property type="entry name" value="VanY"/>
    <property type="match status" value="1"/>
</dbReference>